<dbReference type="AlphaFoldDB" id="A0A2H3JVZ5"/>
<dbReference type="EMBL" id="KB468053">
    <property type="protein sequence ID" value="PCH40327.1"/>
    <property type="molecule type" value="Genomic_DNA"/>
</dbReference>
<accession>A0A2H3JVZ5</accession>
<sequence>MVLNQRGPYHVSGTAFHKAQTLGYPSTPSAAGSTYPESPQLSYLPTSSLTGTQPVPTLQMLDLQIVEPKILIHTDLHTAMMPQLFDGQMPHLSRLHLTGSYPWLCKFGPNLTHLRIDNSLTTLQTSTTAFLDFLESCPKLVELILHIAGPCAEVDMHSSPRSVSLPELTNLRLHNVPCDTGACALRHLHLPAVSTICLTDIIGLTSADDLVYIADANSLNICNSLADPRSLSLWVIDNMFTIACGDDTSDEASQVRLHFSTDTETYDDQHQEDPDPFALNLVLPKEEIIHALPQMLVVSNVTTLHLFRLHPLDSKDILLHLIDAMPSVERFAFFLSEIQAERDYWHSCLSCKNVTTFPCLRTLHILEGFRPHREWKPTWIFALALSRAKHGRRLGTLRSTMVGVPPDQSNQHTKWNSLAHRFQGKKVKGFVNEMLFDTDPDDPTELLEPAPLFDCE</sequence>
<protein>
    <recommendedName>
        <fullName evidence="3">F-box domain-containing protein</fullName>
    </recommendedName>
</protein>
<gene>
    <name evidence="1" type="ORF">WOLCODRAFT_143034</name>
</gene>
<reference evidence="1 2" key="1">
    <citation type="journal article" date="2012" name="Science">
        <title>The Paleozoic origin of enzymatic lignin decomposition reconstructed from 31 fungal genomes.</title>
        <authorList>
            <person name="Floudas D."/>
            <person name="Binder M."/>
            <person name="Riley R."/>
            <person name="Barry K."/>
            <person name="Blanchette R.A."/>
            <person name="Henrissat B."/>
            <person name="Martinez A.T."/>
            <person name="Otillar R."/>
            <person name="Spatafora J.W."/>
            <person name="Yadav J.S."/>
            <person name="Aerts A."/>
            <person name="Benoit I."/>
            <person name="Boyd A."/>
            <person name="Carlson A."/>
            <person name="Copeland A."/>
            <person name="Coutinho P.M."/>
            <person name="de Vries R.P."/>
            <person name="Ferreira P."/>
            <person name="Findley K."/>
            <person name="Foster B."/>
            <person name="Gaskell J."/>
            <person name="Glotzer D."/>
            <person name="Gorecki P."/>
            <person name="Heitman J."/>
            <person name="Hesse C."/>
            <person name="Hori C."/>
            <person name="Igarashi K."/>
            <person name="Jurgens J.A."/>
            <person name="Kallen N."/>
            <person name="Kersten P."/>
            <person name="Kohler A."/>
            <person name="Kuees U."/>
            <person name="Kumar T.K.A."/>
            <person name="Kuo A."/>
            <person name="LaButti K."/>
            <person name="Larrondo L.F."/>
            <person name="Lindquist E."/>
            <person name="Ling A."/>
            <person name="Lombard V."/>
            <person name="Lucas S."/>
            <person name="Lundell T."/>
            <person name="Martin R."/>
            <person name="McLaughlin D.J."/>
            <person name="Morgenstern I."/>
            <person name="Morin E."/>
            <person name="Murat C."/>
            <person name="Nagy L.G."/>
            <person name="Nolan M."/>
            <person name="Ohm R.A."/>
            <person name="Patyshakuliyeva A."/>
            <person name="Rokas A."/>
            <person name="Ruiz-Duenas F.J."/>
            <person name="Sabat G."/>
            <person name="Salamov A."/>
            <person name="Samejima M."/>
            <person name="Schmutz J."/>
            <person name="Slot J.C."/>
            <person name="St John F."/>
            <person name="Stenlid J."/>
            <person name="Sun H."/>
            <person name="Sun S."/>
            <person name="Syed K."/>
            <person name="Tsang A."/>
            <person name="Wiebenga A."/>
            <person name="Young D."/>
            <person name="Pisabarro A."/>
            <person name="Eastwood D.C."/>
            <person name="Martin F."/>
            <person name="Cullen D."/>
            <person name="Grigoriev I.V."/>
            <person name="Hibbett D.S."/>
        </authorList>
    </citation>
    <scope>NUCLEOTIDE SEQUENCE [LARGE SCALE GENOMIC DNA]</scope>
    <source>
        <strain evidence="1 2">MD-104</strain>
    </source>
</reference>
<dbReference type="STRING" id="742152.A0A2H3JVZ5"/>
<evidence type="ECO:0000313" key="2">
    <source>
        <dbReference type="Proteomes" id="UP000218811"/>
    </source>
</evidence>
<evidence type="ECO:0008006" key="3">
    <source>
        <dbReference type="Google" id="ProtNLM"/>
    </source>
</evidence>
<dbReference type="Proteomes" id="UP000218811">
    <property type="component" value="Unassembled WGS sequence"/>
</dbReference>
<keyword evidence="2" id="KW-1185">Reference proteome</keyword>
<dbReference type="InterPro" id="IPR032675">
    <property type="entry name" value="LRR_dom_sf"/>
</dbReference>
<dbReference type="OMA" id="MFTIACG"/>
<name>A0A2H3JVZ5_WOLCO</name>
<organism evidence="1 2">
    <name type="scientific">Wolfiporia cocos (strain MD-104)</name>
    <name type="common">Brown rot fungus</name>
    <dbReference type="NCBI Taxonomy" id="742152"/>
    <lineage>
        <taxon>Eukaryota</taxon>
        <taxon>Fungi</taxon>
        <taxon>Dikarya</taxon>
        <taxon>Basidiomycota</taxon>
        <taxon>Agaricomycotina</taxon>
        <taxon>Agaricomycetes</taxon>
        <taxon>Polyporales</taxon>
        <taxon>Phaeolaceae</taxon>
        <taxon>Wolfiporia</taxon>
    </lineage>
</organism>
<proteinExistence type="predicted"/>
<evidence type="ECO:0000313" key="1">
    <source>
        <dbReference type="EMBL" id="PCH40327.1"/>
    </source>
</evidence>
<dbReference type="Gene3D" id="3.80.10.10">
    <property type="entry name" value="Ribonuclease Inhibitor"/>
    <property type="match status" value="1"/>
</dbReference>
<dbReference type="OrthoDB" id="3181669at2759"/>